<dbReference type="RefSeq" id="WP_176865166.1">
    <property type="nucleotide sequence ID" value="NZ_JABXWT010000005.1"/>
</dbReference>
<proteinExistence type="predicted"/>
<gene>
    <name evidence="2" type="ORF">HW561_12295</name>
</gene>
<organism evidence="2 3">
    <name type="scientific">Ruegeria haliotis</name>
    <dbReference type="NCBI Taxonomy" id="2747601"/>
    <lineage>
        <taxon>Bacteria</taxon>
        <taxon>Pseudomonadati</taxon>
        <taxon>Pseudomonadota</taxon>
        <taxon>Alphaproteobacteria</taxon>
        <taxon>Rhodobacterales</taxon>
        <taxon>Roseobacteraceae</taxon>
        <taxon>Ruegeria</taxon>
    </lineage>
</organism>
<evidence type="ECO:0000313" key="3">
    <source>
        <dbReference type="Proteomes" id="UP000630805"/>
    </source>
</evidence>
<dbReference type="Proteomes" id="UP000630805">
    <property type="component" value="Unassembled WGS sequence"/>
</dbReference>
<reference evidence="2 3" key="1">
    <citation type="submission" date="2020-06" db="EMBL/GenBank/DDBJ databases">
        <authorList>
            <person name="Cao W.R."/>
        </authorList>
    </citation>
    <scope>NUCLEOTIDE SEQUENCE [LARGE SCALE GENOMIC DNA]</scope>
    <source>
        <strain evidence="2 3">B1Z28</strain>
    </source>
</reference>
<dbReference type="PROSITE" id="PS51257">
    <property type="entry name" value="PROKAR_LIPOPROTEIN"/>
    <property type="match status" value="1"/>
</dbReference>
<evidence type="ECO:0000256" key="1">
    <source>
        <dbReference type="SAM" id="MobiDB-lite"/>
    </source>
</evidence>
<accession>A0ABX2PU70</accession>
<feature type="region of interest" description="Disordered" evidence="1">
    <location>
        <begin position="21"/>
        <end position="49"/>
    </location>
</feature>
<protein>
    <recommendedName>
        <fullName evidence="4">Lipoprotein</fullName>
    </recommendedName>
</protein>
<evidence type="ECO:0008006" key="4">
    <source>
        <dbReference type="Google" id="ProtNLM"/>
    </source>
</evidence>
<evidence type="ECO:0000313" key="2">
    <source>
        <dbReference type="EMBL" id="NVO56569.1"/>
    </source>
</evidence>
<name>A0ABX2PU70_9RHOB</name>
<sequence>MKIIGLILSLAILAACDPSYKPRPEPAAESSGPGISVSGYGRVGVSTTN</sequence>
<dbReference type="EMBL" id="JABXWT010000005">
    <property type="protein sequence ID" value="NVO56569.1"/>
    <property type="molecule type" value="Genomic_DNA"/>
</dbReference>
<comment type="caution">
    <text evidence="2">The sequence shown here is derived from an EMBL/GenBank/DDBJ whole genome shotgun (WGS) entry which is preliminary data.</text>
</comment>
<keyword evidence="3" id="KW-1185">Reference proteome</keyword>